<evidence type="ECO:0000313" key="1">
    <source>
        <dbReference type="EMBL" id="SFK28989.1"/>
    </source>
</evidence>
<proteinExistence type="predicted"/>
<dbReference type="RefSeq" id="WP_149759985.1">
    <property type="nucleotide sequence ID" value="NZ_BSPE01000007.1"/>
</dbReference>
<sequence length="465" mass="50063">MKMKRTNPAVNRGVALPKGELKAFAERIRDAIVAGYAPPGTNPGAGQTTALRIAEKAAGLTKNKADVRLRGIRRAGLDTLWRDAAVAWSKAKTTNAAAPVTPPTIDERLRERRLEREVADLKTERKGLLDRIIAAEDLRATVFDLARAIEAPAVIAPISGGKRGGRRSAILHISDVHCGEAVDLYEMDGLNSYNLDICRARLERLFQKTASLLTDHWKGDPVDEIIVCLGGDMIDGNLREESRRGGAAPVVTSVKVVSEQTAGGLAFLRSTVKVPIRVYTSGGNHSRLTPKPHAAEGGIDNLDILVSWGIEKMLAGDPGVSFYYTGSGEALFNVYGWKFLLQHGHEGAGGTGGLYGAVYKQVRGMYRTHVSYARRGRGFHFVLQGHDHTSSKIPFGFANGSIVGYNPYAMRSLKADPAPASQNLLIVEEKLGVITYQELFLGSPDEGSLYVPPALDMAGVTGAVA</sequence>
<keyword evidence="2" id="KW-1185">Reference proteome</keyword>
<dbReference type="AlphaFoldDB" id="A0A1I3YC86"/>
<dbReference type="SUPFAM" id="SSF56300">
    <property type="entry name" value="Metallo-dependent phosphatases"/>
    <property type="match status" value="1"/>
</dbReference>
<evidence type="ECO:0008006" key="3">
    <source>
        <dbReference type="Google" id="ProtNLM"/>
    </source>
</evidence>
<protein>
    <recommendedName>
        <fullName evidence="3">Calcineurin-like phosphoesterase</fullName>
    </recommendedName>
</protein>
<accession>A0A1I3YC86</accession>
<reference evidence="1 2" key="1">
    <citation type="submission" date="2016-10" db="EMBL/GenBank/DDBJ databases">
        <authorList>
            <person name="Varghese N."/>
            <person name="Submissions S."/>
        </authorList>
    </citation>
    <scope>NUCLEOTIDE SEQUENCE [LARGE SCALE GENOMIC DNA]</scope>
    <source>
        <strain evidence="1 2">DSM 21822</strain>
    </source>
</reference>
<dbReference type="EMBL" id="FOSL01000004">
    <property type="protein sequence ID" value="SFK28989.1"/>
    <property type="molecule type" value="Genomic_DNA"/>
</dbReference>
<dbReference type="InterPro" id="IPR029052">
    <property type="entry name" value="Metallo-depent_PP-like"/>
</dbReference>
<name>A0A1I3YC86_9HYPH</name>
<gene>
    <name evidence="1" type="ORF">SAMN04488498_104319</name>
</gene>
<organism evidence="1 2">
    <name type="scientific">Neomesorhizobium albiziae</name>
    <dbReference type="NCBI Taxonomy" id="335020"/>
    <lineage>
        <taxon>Bacteria</taxon>
        <taxon>Pseudomonadati</taxon>
        <taxon>Pseudomonadota</taxon>
        <taxon>Alphaproteobacteria</taxon>
        <taxon>Hyphomicrobiales</taxon>
        <taxon>Phyllobacteriaceae</taxon>
        <taxon>Neomesorhizobium</taxon>
    </lineage>
</organism>
<dbReference type="OrthoDB" id="7059292at2"/>
<evidence type="ECO:0000313" key="2">
    <source>
        <dbReference type="Proteomes" id="UP000323300"/>
    </source>
</evidence>
<dbReference type="Proteomes" id="UP000323300">
    <property type="component" value="Unassembled WGS sequence"/>
</dbReference>